<protein>
    <submittedName>
        <fullName evidence="2">Uncharacterized protein</fullName>
    </submittedName>
</protein>
<proteinExistence type="predicted"/>
<name>A0A9N7TKS0_PLEPL</name>
<keyword evidence="3" id="KW-1185">Reference proteome</keyword>
<dbReference type="AlphaFoldDB" id="A0A9N7TKS0"/>
<comment type="caution">
    <text evidence="2">The sequence shown here is derived from an EMBL/GenBank/DDBJ whole genome shotgun (WGS) entry which is preliminary data.</text>
</comment>
<accession>A0A9N7TKS0</accession>
<evidence type="ECO:0000256" key="1">
    <source>
        <dbReference type="SAM" id="MobiDB-lite"/>
    </source>
</evidence>
<organism evidence="2 3">
    <name type="scientific">Pleuronectes platessa</name>
    <name type="common">European plaice</name>
    <dbReference type="NCBI Taxonomy" id="8262"/>
    <lineage>
        <taxon>Eukaryota</taxon>
        <taxon>Metazoa</taxon>
        <taxon>Chordata</taxon>
        <taxon>Craniata</taxon>
        <taxon>Vertebrata</taxon>
        <taxon>Euteleostomi</taxon>
        <taxon>Actinopterygii</taxon>
        <taxon>Neopterygii</taxon>
        <taxon>Teleostei</taxon>
        <taxon>Neoteleostei</taxon>
        <taxon>Acanthomorphata</taxon>
        <taxon>Carangaria</taxon>
        <taxon>Pleuronectiformes</taxon>
        <taxon>Pleuronectoidei</taxon>
        <taxon>Pleuronectidae</taxon>
        <taxon>Pleuronectes</taxon>
    </lineage>
</organism>
<dbReference type="EMBL" id="CADEAL010000125">
    <property type="protein sequence ID" value="CAB1414835.1"/>
    <property type="molecule type" value="Genomic_DNA"/>
</dbReference>
<reference evidence="2" key="1">
    <citation type="submission" date="2020-03" db="EMBL/GenBank/DDBJ databases">
        <authorList>
            <person name="Weist P."/>
        </authorList>
    </citation>
    <scope>NUCLEOTIDE SEQUENCE</scope>
</reference>
<sequence>MRGHSRFSFLPKDTSSLGIEPSTFWLKDDLCCTGHKKKSPFESSHSDIPPPATAHVRWSTDAGMLHNWGASLSWTPLLSPSRSVDEGEECSSQARDSRHH</sequence>
<dbReference type="Proteomes" id="UP001153269">
    <property type="component" value="Unassembled WGS sequence"/>
</dbReference>
<evidence type="ECO:0000313" key="3">
    <source>
        <dbReference type="Proteomes" id="UP001153269"/>
    </source>
</evidence>
<evidence type="ECO:0000313" key="2">
    <source>
        <dbReference type="EMBL" id="CAB1414835.1"/>
    </source>
</evidence>
<feature type="region of interest" description="Disordered" evidence="1">
    <location>
        <begin position="79"/>
        <end position="100"/>
    </location>
</feature>
<gene>
    <name evidence="2" type="ORF">PLEPLA_LOCUS2547</name>
</gene>